<dbReference type="Gene3D" id="3.90.550.10">
    <property type="entry name" value="Spore Coat Polysaccharide Biosynthesis Protein SpsA, Chain A"/>
    <property type="match status" value="1"/>
</dbReference>
<accession>A0A418WV61</accession>
<dbReference type="EMBL" id="QYUN01000003">
    <property type="protein sequence ID" value="RJF96543.1"/>
    <property type="molecule type" value="Genomic_DNA"/>
</dbReference>
<dbReference type="Pfam" id="PF12804">
    <property type="entry name" value="NTP_transf_3"/>
    <property type="match status" value="1"/>
</dbReference>
<organism evidence="3 4">
    <name type="scientific">Noviherbaspirillum cavernae</name>
    <dbReference type="NCBI Taxonomy" id="2320862"/>
    <lineage>
        <taxon>Bacteria</taxon>
        <taxon>Pseudomonadati</taxon>
        <taxon>Pseudomonadota</taxon>
        <taxon>Betaproteobacteria</taxon>
        <taxon>Burkholderiales</taxon>
        <taxon>Oxalobacteraceae</taxon>
        <taxon>Noviherbaspirillum</taxon>
    </lineage>
</organism>
<reference evidence="3 4" key="1">
    <citation type="submission" date="2018-09" db="EMBL/GenBank/DDBJ databases">
        <authorList>
            <person name="Zhu H."/>
        </authorList>
    </citation>
    <scope>NUCLEOTIDE SEQUENCE [LARGE SCALE GENOMIC DNA]</scope>
    <source>
        <strain evidence="3 4">K2R10-39</strain>
    </source>
</reference>
<dbReference type="OrthoDB" id="5298793at2"/>
<dbReference type="PANTHER" id="PTHR43777:SF1">
    <property type="entry name" value="MOLYBDENUM COFACTOR CYTIDYLYLTRANSFERASE"/>
    <property type="match status" value="1"/>
</dbReference>
<proteinExistence type="predicted"/>
<gene>
    <name evidence="3" type="ORF">D3870_19045</name>
</gene>
<dbReference type="RefSeq" id="WP_119742531.1">
    <property type="nucleotide sequence ID" value="NZ_QYUN01000003.1"/>
</dbReference>
<dbReference type="InterPro" id="IPR029044">
    <property type="entry name" value="Nucleotide-diphossugar_trans"/>
</dbReference>
<dbReference type="GO" id="GO:0016779">
    <property type="term" value="F:nucleotidyltransferase activity"/>
    <property type="evidence" value="ECO:0007669"/>
    <property type="project" value="UniProtKB-ARBA"/>
</dbReference>
<dbReference type="InterPro" id="IPR025877">
    <property type="entry name" value="MobA-like_NTP_Trfase"/>
</dbReference>
<feature type="domain" description="MobA-like NTP transferase" evidence="2">
    <location>
        <begin position="12"/>
        <end position="173"/>
    </location>
</feature>
<comment type="caution">
    <text evidence="3">The sequence shown here is derived from an EMBL/GenBank/DDBJ whole genome shotgun (WGS) entry which is preliminary data.</text>
</comment>
<dbReference type="CDD" id="cd04182">
    <property type="entry name" value="GT_2_like_f"/>
    <property type="match status" value="1"/>
</dbReference>
<dbReference type="Proteomes" id="UP000285190">
    <property type="component" value="Unassembled WGS sequence"/>
</dbReference>
<dbReference type="SUPFAM" id="SSF53448">
    <property type="entry name" value="Nucleotide-diphospho-sugar transferases"/>
    <property type="match status" value="1"/>
</dbReference>
<name>A0A418WV61_9BURK</name>
<dbReference type="AlphaFoldDB" id="A0A418WV61"/>
<evidence type="ECO:0000256" key="1">
    <source>
        <dbReference type="ARBA" id="ARBA00022842"/>
    </source>
</evidence>
<evidence type="ECO:0000313" key="4">
    <source>
        <dbReference type="Proteomes" id="UP000285190"/>
    </source>
</evidence>
<keyword evidence="1" id="KW-0460">Magnesium</keyword>
<evidence type="ECO:0000259" key="2">
    <source>
        <dbReference type="Pfam" id="PF12804"/>
    </source>
</evidence>
<keyword evidence="4" id="KW-1185">Reference proteome</keyword>
<sequence length="200" mass="21156">MTCAEAKPRYAGILLAAGRGWRFDPEGRQNKLLQTLPDGTTIVAAAARHLQAATDSLLAVVPADSPVLSAHLSAQGCAVTKCAAADTGMAASLVHALRLAHDAPGWIIALGDMPFVSPDTIRQLAAALAQGADIAVPVHQGMRGNPVAFSRRHLDELLQLRGDIGARRLMQTHPVHEVPVSDPGILRDIDTASDLEKCRF</sequence>
<evidence type="ECO:0000313" key="3">
    <source>
        <dbReference type="EMBL" id="RJF96543.1"/>
    </source>
</evidence>
<keyword evidence="3" id="KW-0808">Transferase</keyword>
<protein>
    <submittedName>
        <fullName evidence="3">Nucleotidyltransferase family protein</fullName>
    </submittedName>
</protein>
<dbReference type="PANTHER" id="PTHR43777">
    <property type="entry name" value="MOLYBDENUM COFACTOR CYTIDYLYLTRANSFERASE"/>
    <property type="match status" value="1"/>
</dbReference>